<dbReference type="AlphaFoldDB" id="A0A3S4BLT1"/>
<dbReference type="Pfam" id="PF00403">
    <property type="entry name" value="HMA"/>
    <property type="match status" value="1"/>
</dbReference>
<protein>
    <submittedName>
        <fullName evidence="2">Copper chaperone</fullName>
    </submittedName>
</protein>
<dbReference type="CDD" id="cd00371">
    <property type="entry name" value="HMA"/>
    <property type="match status" value="1"/>
</dbReference>
<proteinExistence type="predicted"/>
<dbReference type="InterPro" id="IPR006121">
    <property type="entry name" value="HMA_dom"/>
</dbReference>
<gene>
    <name evidence="2" type="ORF">ELQ90_02935</name>
</gene>
<feature type="domain" description="HMA" evidence="1">
    <location>
        <begin position="1"/>
        <end position="60"/>
    </location>
</feature>
<reference evidence="2 3" key="1">
    <citation type="submission" date="2018-12" db="EMBL/GenBank/DDBJ databases">
        <authorList>
            <person name="Li F."/>
        </authorList>
    </citation>
    <scope>NUCLEOTIDE SEQUENCE [LARGE SCALE GENOMIC DNA]</scope>
    <source>
        <strain evidence="2 3">11W25H-1</strain>
    </source>
</reference>
<evidence type="ECO:0000313" key="3">
    <source>
        <dbReference type="Proteomes" id="UP000288547"/>
    </source>
</evidence>
<accession>A0A3S4BLT1</accession>
<sequence length="86" mass="8960">MTCDHCVSAVTEELSALDGVQGVAVDLNASGVSRVDVTVNRPLDSAAVEVAITEAGYSIGGGLIARPRLQKHLFTYLVCGEMLLKG</sequence>
<dbReference type="SUPFAM" id="SSF55008">
    <property type="entry name" value="HMA, heavy metal-associated domain"/>
    <property type="match status" value="1"/>
</dbReference>
<dbReference type="InterPro" id="IPR036163">
    <property type="entry name" value="HMA_dom_sf"/>
</dbReference>
<dbReference type="RefSeq" id="WP_128493752.1">
    <property type="nucleotide sequence ID" value="NZ_RZNB01000001.1"/>
</dbReference>
<dbReference type="Gene3D" id="3.30.70.100">
    <property type="match status" value="1"/>
</dbReference>
<dbReference type="GO" id="GO:0046872">
    <property type="term" value="F:metal ion binding"/>
    <property type="evidence" value="ECO:0007669"/>
    <property type="project" value="InterPro"/>
</dbReference>
<evidence type="ECO:0000313" key="2">
    <source>
        <dbReference type="EMBL" id="RWZ52909.1"/>
    </source>
</evidence>
<name>A0A3S4BLT1_9MICO</name>
<comment type="caution">
    <text evidence="2">The sequence shown here is derived from an EMBL/GenBank/DDBJ whole genome shotgun (WGS) entry which is preliminary data.</text>
</comment>
<dbReference type="EMBL" id="RZNB01000001">
    <property type="protein sequence ID" value="RWZ52909.1"/>
    <property type="molecule type" value="Genomic_DNA"/>
</dbReference>
<dbReference type="Proteomes" id="UP000288547">
    <property type="component" value="Unassembled WGS sequence"/>
</dbReference>
<organism evidence="2 3">
    <name type="scientific">Labedella phragmitis</name>
    <dbReference type="NCBI Taxonomy" id="2498849"/>
    <lineage>
        <taxon>Bacteria</taxon>
        <taxon>Bacillati</taxon>
        <taxon>Actinomycetota</taxon>
        <taxon>Actinomycetes</taxon>
        <taxon>Micrococcales</taxon>
        <taxon>Microbacteriaceae</taxon>
        <taxon>Labedella</taxon>
    </lineage>
</organism>
<dbReference type="OrthoDB" id="9813965at2"/>
<keyword evidence="3" id="KW-1185">Reference proteome</keyword>
<evidence type="ECO:0000259" key="1">
    <source>
        <dbReference type="PROSITE" id="PS50846"/>
    </source>
</evidence>
<dbReference type="PROSITE" id="PS50846">
    <property type="entry name" value="HMA_2"/>
    <property type="match status" value="1"/>
</dbReference>